<organism evidence="1 2">
    <name type="scientific">Pedobacter changchengzhani</name>
    <dbReference type="NCBI Taxonomy" id="2529274"/>
    <lineage>
        <taxon>Bacteria</taxon>
        <taxon>Pseudomonadati</taxon>
        <taxon>Bacteroidota</taxon>
        <taxon>Sphingobacteriia</taxon>
        <taxon>Sphingobacteriales</taxon>
        <taxon>Sphingobacteriaceae</taxon>
        <taxon>Pedobacter</taxon>
    </lineage>
</organism>
<evidence type="ECO:0000313" key="2">
    <source>
        <dbReference type="Proteomes" id="UP000295668"/>
    </source>
</evidence>
<dbReference type="InterPro" id="IPR036514">
    <property type="entry name" value="SGNH_hydro_sf"/>
</dbReference>
<dbReference type="Proteomes" id="UP000295668">
    <property type="component" value="Unassembled WGS sequence"/>
</dbReference>
<evidence type="ECO:0000313" key="1">
    <source>
        <dbReference type="EMBL" id="TDG37691.1"/>
    </source>
</evidence>
<dbReference type="GO" id="GO:0016788">
    <property type="term" value="F:hydrolase activity, acting on ester bonds"/>
    <property type="evidence" value="ECO:0007669"/>
    <property type="project" value="UniProtKB-ARBA"/>
</dbReference>
<sequence>MNTFVKKLTIFVLPILFLAICGEYLVRRIPNDYSQKQTYLDNHADDINVLFLGNSHIYYGINPEYIRNKSYNAAYISQSIDYDLAILELYKDHWKELKYIIIPIDYFSLDSKLGTSVEAWRVKNYTIYYNIDIDQKSVKNNSEMLSSNLKINSEKLNNFYLKKESAITSNKFGWGTSYNSGKNKDLDRTGMTAALRHTVKDDDTHKNNLRILKNIIQFGKQRNIKIILITCPTYKTYYDNLNLNQLHNTITAVTDIAKKNNVDYYNWLKDKSFDKSDFYDADHLNEIGAKKLTMKIDSLIQKPH</sequence>
<protein>
    <recommendedName>
        <fullName evidence="3">SGNH/GDSL hydrolase family protein</fullName>
    </recommendedName>
</protein>
<dbReference type="AlphaFoldDB" id="A0A4R5MPG7"/>
<comment type="caution">
    <text evidence="1">The sequence shown here is derived from an EMBL/GenBank/DDBJ whole genome shotgun (WGS) entry which is preliminary data.</text>
</comment>
<proteinExistence type="predicted"/>
<gene>
    <name evidence="1" type="ORF">EZJ43_00940</name>
</gene>
<dbReference type="RefSeq" id="WP_133260779.1">
    <property type="nucleotide sequence ID" value="NZ_SJCY01000001.1"/>
</dbReference>
<dbReference type="SUPFAM" id="SSF52266">
    <property type="entry name" value="SGNH hydrolase"/>
    <property type="match status" value="1"/>
</dbReference>
<keyword evidence="2" id="KW-1185">Reference proteome</keyword>
<name>A0A4R5MPG7_9SPHI</name>
<accession>A0A4R5MPG7</accession>
<dbReference type="Gene3D" id="3.40.50.1110">
    <property type="entry name" value="SGNH hydrolase"/>
    <property type="match status" value="1"/>
</dbReference>
<reference evidence="1 2" key="1">
    <citation type="submission" date="2019-02" db="EMBL/GenBank/DDBJ databases">
        <title>Pedobacter sp. nov., a novel speices isolated from soil of pinguins habitat in Antarcitica.</title>
        <authorList>
            <person name="He R.-H."/>
        </authorList>
    </citation>
    <scope>NUCLEOTIDE SEQUENCE [LARGE SCALE GENOMIC DNA]</scope>
    <source>
        <strain evidence="1 2">E01020</strain>
    </source>
</reference>
<dbReference type="EMBL" id="SJCY01000001">
    <property type="protein sequence ID" value="TDG37691.1"/>
    <property type="molecule type" value="Genomic_DNA"/>
</dbReference>
<evidence type="ECO:0008006" key="3">
    <source>
        <dbReference type="Google" id="ProtNLM"/>
    </source>
</evidence>
<dbReference type="OrthoDB" id="9761723at2"/>